<evidence type="ECO:0000256" key="2">
    <source>
        <dbReference type="SAM" id="Phobius"/>
    </source>
</evidence>
<proteinExistence type="predicted"/>
<dbReference type="EnsemblProtists" id="EOD32132">
    <property type="protein sequence ID" value="EOD32132"/>
    <property type="gene ID" value="EMIHUDRAFT_99108"/>
</dbReference>
<evidence type="ECO:0008006" key="5">
    <source>
        <dbReference type="Google" id="ProtNLM"/>
    </source>
</evidence>
<keyword evidence="2" id="KW-0812">Transmembrane</keyword>
<protein>
    <recommendedName>
        <fullName evidence="5">Tudor domain-containing protein</fullName>
    </recommendedName>
</protein>
<feature type="compositionally biased region" description="Basic and acidic residues" evidence="1">
    <location>
        <begin position="22"/>
        <end position="32"/>
    </location>
</feature>
<keyword evidence="2" id="KW-0472">Membrane</keyword>
<dbReference type="KEGG" id="ehx:EMIHUDRAFT_99108"/>
<feature type="compositionally biased region" description="Basic and acidic residues" evidence="1">
    <location>
        <begin position="402"/>
        <end position="413"/>
    </location>
</feature>
<dbReference type="eggNOG" id="ENOG502S1YT">
    <property type="taxonomic scope" value="Eukaryota"/>
</dbReference>
<dbReference type="AlphaFoldDB" id="A0A0D3K8P7"/>
<feature type="transmembrane region" description="Helical" evidence="2">
    <location>
        <begin position="726"/>
        <end position="750"/>
    </location>
</feature>
<feature type="compositionally biased region" description="Basic and acidic residues" evidence="1">
    <location>
        <begin position="381"/>
        <end position="390"/>
    </location>
</feature>
<dbReference type="PaxDb" id="2903-EOD32132"/>
<feature type="region of interest" description="Disordered" evidence="1">
    <location>
        <begin position="177"/>
        <end position="239"/>
    </location>
</feature>
<feature type="region of interest" description="Disordered" evidence="1">
    <location>
        <begin position="776"/>
        <end position="805"/>
    </location>
</feature>
<reference evidence="3" key="2">
    <citation type="submission" date="2024-10" db="UniProtKB">
        <authorList>
            <consortium name="EnsemblProtists"/>
        </authorList>
    </citation>
    <scope>IDENTIFICATION</scope>
</reference>
<keyword evidence="2" id="KW-1133">Transmembrane helix</keyword>
<dbReference type="GeneID" id="17277404"/>
<feature type="region of interest" description="Disordered" evidence="1">
    <location>
        <begin position="835"/>
        <end position="854"/>
    </location>
</feature>
<name>A0A0D3K8P7_EMIH1</name>
<reference evidence="4" key="1">
    <citation type="journal article" date="2013" name="Nature">
        <title>Pan genome of the phytoplankton Emiliania underpins its global distribution.</title>
        <authorList>
            <person name="Read B.A."/>
            <person name="Kegel J."/>
            <person name="Klute M.J."/>
            <person name="Kuo A."/>
            <person name="Lefebvre S.C."/>
            <person name="Maumus F."/>
            <person name="Mayer C."/>
            <person name="Miller J."/>
            <person name="Monier A."/>
            <person name="Salamov A."/>
            <person name="Young J."/>
            <person name="Aguilar M."/>
            <person name="Claverie J.M."/>
            <person name="Frickenhaus S."/>
            <person name="Gonzalez K."/>
            <person name="Herman E.K."/>
            <person name="Lin Y.C."/>
            <person name="Napier J."/>
            <person name="Ogata H."/>
            <person name="Sarno A.F."/>
            <person name="Shmutz J."/>
            <person name="Schroeder D."/>
            <person name="de Vargas C."/>
            <person name="Verret F."/>
            <person name="von Dassow P."/>
            <person name="Valentin K."/>
            <person name="Van de Peer Y."/>
            <person name="Wheeler G."/>
            <person name="Dacks J.B."/>
            <person name="Delwiche C.F."/>
            <person name="Dyhrman S.T."/>
            <person name="Glockner G."/>
            <person name="John U."/>
            <person name="Richards T."/>
            <person name="Worden A.Z."/>
            <person name="Zhang X."/>
            <person name="Grigoriev I.V."/>
            <person name="Allen A.E."/>
            <person name="Bidle K."/>
            <person name="Borodovsky M."/>
            <person name="Bowler C."/>
            <person name="Brownlee C."/>
            <person name="Cock J.M."/>
            <person name="Elias M."/>
            <person name="Gladyshev V.N."/>
            <person name="Groth M."/>
            <person name="Guda C."/>
            <person name="Hadaegh A."/>
            <person name="Iglesias-Rodriguez M.D."/>
            <person name="Jenkins J."/>
            <person name="Jones B.M."/>
            <person name="Lawson T."/>
            <person name="Leese F."/>
            <person name="Lindquist E."/>
            <person name="Lobanov A."/>
            <person name="Lomsadze A."/>
            <person name="Malik S.B."/>
            <person name="Marsh M.E."/>
            <person name="Mackinder L."/>
            <person name="Mock T."/>
            <person name="Mueller-Roeber B."/>
            <person name="Pagarete A."/>
            <person name="Parker M."/>
            <person name="Probert I."/>
            <person name="Quesneville H."/>
            <person name="Raines C."/>
            <person name="Rensing S.A."/>
            <person name="Riano-Pachon D.M."/>
            <person name="Richier S."/>
            <person name="Rokitta S."/>
            <person name="Shiraiwa Y."/>
            <person name="Soanes D.M."/>
            <person name="van der Giezen M."/>
            <person name="Wahlund T.M."/>
            <person name="Williams B."/>
            <person name="Wilson W."/>
            <person name="Wolfe G."/>
            <person name="Wurch L.L."/>
        </authorList>
    </citation>
    <scope>NUCLEOTIDE SEQUENCE</scope>
</reference>
<feature type="compositionally biased region" description="Low complexity" evidence="1">
    <location>
        <begin position="783"/>
        <end position="797"/>
    </location>
</feature>
<accession>A0A0D3K8P7</accession>
<evidence type="ECO:0000313" key="4">
    <source>
        <dbReference type="Proteomes" id="UP000013827"/>
    </source>
</evidence>
<feature type="region of interest" description="Disordered" evidence="1">
    <location>
        <begin position="1"/>
        <end position="43"/>
    </location>
</feature>
<feature type="compositionally biased region" description="Basic and acidic residues" evidence="1">
    <location>
        <begin position="177"/>
        <end position="192"/>
    </location>
</feature>
<sequence>MPSPDAAARHTGAGVARRQAHHERMRDERAREAAAGNAELPPEDDAVEMVSAAQLLDSVAEVGPNYTLLRRKETKAKRRKRKREDARAALDGHTVLSTGSRLEIFCDSERWYPATVMAREEDLDGRIVHEVEYDGYPDRRWWHMLDDERWRAVPEQAGAGAGGAAADVDGDAAMDRADGEGARAVRDAEAAEARPAPPPVRRGVRRSALADALEAEDDERQDEAARGDEQPMLAPHGPALSVQLRRVRLQLREFLATQAAAGKSVPMQRTALGLHPTMRWTIRFGKWLATTRVRALRASRWHATERGDAREEEPTVRTGRGENTVYVALQHMKNHVWREIWPAMPGDARQYWRLVTNQVMSLYDGDGGGIEDAAGAAGRAAGREAARESASHGQSEAAQRAASERASAEASRRTMAELREATTKPCTRQHLFQVNVAFIMNAYLCFARQTGHELPPLTMGDLSIAADELLRGLGGAGVMTEGDFEALIRMEVTFARKKGEYYACYEFGTAITPDSDQMMRIGTLAMVRLLLRCGSFRACYSKLSEASAAALRRKVAEPSGFAGLELEDTGYERLPALVAACRADGWVLDKAALDRPLFPGVDEATGFFLFTESFDVGAWSLRKDACEQPASAGHGAVAARVLGHRQVNSRTMDRVYRADLRTRDLGAYWMRRDALGSVERAPLTSLSASRVPEVGGVRGFGDLPRACPERQAARTERREDNLGLRLGLGLGLGLGLPLAALLLCCCIYALRKRRSTTSRPGVRSALPQAVDSKPAPYDAINYADPASRRSSAASLPEAPAPPPEVVQTELATPAEAPAPSSSVWGTMFGFPNAASPPAATGFRPAGRKDQLDRV</sequence>
<keyword evidence="4" id="KW-1185">Reference proteome</keyword>
<evidence type="ECO:0000313" key="3">
    <source>
        <dbReference type="EnsemblProtists" id="EOD32132"/>
    </source>
</evidence>
<dbReference type="RefSeq" id="XP_005784561.1">
    <property type="nucleotide sequence ID" value="XM_005784504.1"/>
</dbReference>
<organism evidence="3 4">
    <name type="scientific">Emiliania huxleyi (strain CCMP1516)</name>
    <dbReference type="NCBI Taxonomy" id="280463"/>
    <lineage>
        <taxon>Eukaryota</taxon>
        <taxon>Haptista</taxon>
        <taxon>Haptophyta</taxon>
        <taxon>Prymnesiophyceae</taxon>
        <taxon>Isochrysidales</taxon>
        <taxon>Noelaerhabdaceae</taxon>
        <taxon>Emiliania</taxon>
    </lineage>
</organism>
<dbReference type="Proteomes" id="UP000013827">
    <property type="component" value="Unassembled WGS sequence"/>
</dbReference>
<evidence type="ECO:0000256" key="1">
    <source>
        <dbReference type="SAM" id="MobiDB-lite"/>
    </source>
</evidence>
<dbReference type="HOGENOM" id="CLU_334471_0_0_1"/>
<feature type="region of interest" description="Disordered" evidence="1">
    <location>
        <begin position="374"/>
        <end position="413"/>
    </location>
</feature>